<evidence type="ECO:0000313" key="1">
    <source>
        <dbReference type="EMBL" id="KAH0573058.1"/>
    </source>
</evidence>
<evidence type="ECO:0000313" key="2">
    <source>
        <dbReference type="Proteomes" id="UP000018208"/>
    </source>
</evidence>
<dbReference type="GeneID" id="94299199"/>
<gene>
    <name evidence="1" type="ORF">SS50377_25176</name>
</gene>
<reference evidence="1 2" key="1">
    <citation type="journal article" date="2014" name="PLoS Genet.">
        <title>The Genome of Spironucleus salmonicida Highlights a Fish Pathogen Adapted to Fluctuating Environments.</title>
        <authorList>
            <person name="Xu F."/>
            <person name="Jerlstrom-Hultqvist J."/>
            <person name="Einarsson E."/>
            <person name="Astvaldsson A."/>
            <person name="Svard S.G."/>
            <person name="Andersson J.O."/>
        </authorList>
    </citation>
    <scope>NUCLEOTIDE SEQUENCE [LARGE SCALE GENOMIC DNA]</scope>
    <source>
        <strain evidence="1 2">ATCC 50377</strain>
    </source>
</reference>
<sequence length="132" mass="15134">MQVKRIQRYPCAIIKLQFMENKARSSAGSIWCRSLKLRGCKGKYTILISVRFRGQGLNFRDTIKGFPEVILGENQLLKGNGSCWLTMTKPVMHPVIVHRWLYQQLIGSYFAMYIFCSVLSGGNPQKVAQEPY</sequence>
<name>A0A9P8LS16_9EUKA</name>
<protein>
    <submittedName>
        <fullName evidence="1">Uncharacterized protein</fullName>
    </submittedName>
</protein>
<dbReference type="RefSeq" id="XP_067763831.1">
    <property type="nucleotide sequence ID" value="XM_067909010.1"/>
</dbReference>
<dbReference type="Proteomes" id="UP000018208">
    <property type="component" value="Unassembled WGS sequence"/>
</dbReference>
<dbReference type="KEGG" id="ssao:94299199"/>
<accession>A0A9P8LS16</accession>
<dbReference type="EMBL" id="AUWU02000005">
    <property type="protein sequence ID" value="KAH0573058.1"/>
    <property type="molecule type" value="Genomic_DNA"/>
</dbReference>
<comment type="caution">
    <text evidence="1">The sequence shown here is derived from an EMBL/GenBank/DDBJ whole genome shotgun (WGS) entry which is preliminary data.</text>
</comment>
<dbReference type="AlphaFoldDB" id="A0A9P8LS16"/>
<organism evidence="1 2">
    <name type="scientific">Spironucleus salmonicida</name>
    <dbReference type="NCBI Taxonomy" id="348837"/>
    <lineage>
        <taxon>Eukaryota</taxon>
        <taxon>Metamonada</taxon>
        <taxon>Diplomonadida</taxon>
        <taxon>Hexamitidae</taxon>
        <taxon>Hexamitinae</taxon>
        <taxon>Spironucleus</taxon>
    </lineage>
</organism>
<keyword evidence="2" id="KW-1185">Reference proteome</keyword>
<proteinExistence type="predicted"/>